<reference evidence="1 2" key="1">
    <citation type="submission" date="2011-07" db="EMBL/GenBank/DDBJ databases">
        <title>Viral Tagging: a high-throughput approach to explore virus-host interactions.</title>
        <authorList>
            <person name="Deng L."/>
            <person name="Sullivan M.B."/>
            <person name="Poulos B."/>
            <person name="Ignacio Espinoza J.C."/>
        </authorList>
    </citation>
    <scope>NUCLEOTIDE SEQUENCE [LARGE SCALE GENOMIC DNA]</scope>
</reference>
<accession>H8ZN59</accession>
<dbReference type="EMBL" id="JN371769">
    <property type="protein sequence ID" value="AFD02920.1"/>
    <property type="molecule type" value="Genomic_DNA"/>
</dbReference>
<name>H8ZN59_9CAUD</name>
<sequence>MIIEDFSREQFILLSKALDNYRIYMTEAEETLSEEKLDNVFYPSIGIS</sequence>
<proteinExistence type="predicted"/>
<protein>
    <submittedName>
        <fullName evidence="1">Uncharacterized protein</fullName>
    </submittedName>
</protein>
<dbReference type="KEGG" id="vg:14005344"/>
<keyword evidence="2" id="KW-1185">Reference proteome</keyword>
<dbReference type="GeneID" id="14005344"/>
<organism evidence="1 2">
    <name type="scientific">Synechococcus phage metaG-MbCM1</name>
    <dbReference type="NCBI Taxonomy" id="1079999"/>
    <lineage>
        <taxon>Viruses</taxon>
        <taxon>Duplodnaviria</taxon>
        <taxon>Heunggongvirae</taxon>
        <taxon>Uroviricota</taxon>
        <taxon>Caudoviricetes</taxon>
        <taxon>Pantevenvirales</taxon>
        <taxon>Kyanoviridae</taxon>
        <taxon>Galenevirus</taxon>
        <taxon>Galenevirus mbcm1</taxon>
    </lineage>
</organism>
<evidence type="ECO:0000313" key="1">
    <source>
        <dbReference type="EMBL" id="AFD02920.1"/>
    </source>
</evidence>
<evidence type="ECO:0000313" key="2">
    <source>
        <dbReference type="Proteomes" id="UP000007597"/>
    </source>
</evidence>
<dbReference type="Proteomes" id="UP000007597">
    <property type="component" value="Segment"/>
</dbReference>
<dbReference type="RefSeq" id="YP_007001571.1">
    <property type="nucleotide sequence ID" value="NC_019443.1"/>
</dbReference>